<dbReference type="RefSeq" id="XP_035688171.1">
    <property type="nucleotide sequence ID" value="XM_035832278.1"/>
</dbReference>
<evidence type="ECO:0000256" key="10">
    <source>
        <dbReference type="ARBA" id="ARBA00023224"/>
    </source>
</evidence>
<organism evidence="16 18">
    <name type="scientific">Branchiostoma floridae</name>
    <name type="common">Florida lancelet</name>
    <name type="synonym">Amphioxus</name>
    <dbReference type="NCBI Taxonomy" id="7739"/>
    <lineage>
        <taxon>Eukaryota</taxon>
        <taxon>Metazoa</taxon>
        <taxon>Chordata</taxon>
        <taxon>Cephalochordata</taxon>
        <taxon>Leptocardii</taxon>
        <taxon>Amphioxiformes</taxon>
        <taxon>Branchiostomatidae</taxon>
        <taxon>Branchiostoma</taxon>
    </lineage>
</organism>
<evidence type="ECO:0000313" key="17">
    <source>
        <dbReference type="RefSeq" id="XP_035688166.1"/>
    </source>
</evidence>
<sequence>MAVSRTSGVVFLATLAFLVLLLPQANCDTFDLEEATLKAAQDCLEYIAAYDINGDGGLHCNATFDGLTCWPYAEAGVVAVPCPGYIPDFNHEEMAIRVCEKSGLWKINAESNKTFVNYSACWNEAEPEEFNLEDAVTMYTVGYSLSLASLTIALIILIYFKRLHCTRNYVHMHLFVSFMLRATMVLVRDKALYSEGGTRSTPGCKVVQTIFMYFMATNYFWILVEGLYLHNLIFFSVFTERKVLKWFVAIGWGFPVLFVIPWAVVRAKLADEKCWDDVDEFGYIWIYKSFIVATIGINFLLFVNIIRVLVKKLRHPASVGSQRRSRWCCNCPRGTNGGSSNRSDGRRSSVQMQMPIKLAKSTLVLIPLFGVHYIVFVGMPESERGLAYSVRMFFDLFFNSFQGFFVSVLYCFLNGEVRQEFKKRWERWRMGRDILSSRTQAGYSTAQTYTNANQTRLLPDRDDLGDSSISPGRKKRGSSIPTPRESVDYIKQNERNNDKFFHTSSSDSNTNGTTSPKSVSFQLFSEIRKKFSTRRRTEETRVHRDVIHEEGENDNDVELCQHPGTSDLEDIKMAVVEKVTVL</sequence>
<dbReference type="KEGG" id="bfo:118423948"/>
<protein>
    <submittedName>
        <fullName evidence="17 18">Parathyroid hormone 2 receptor-like isoform X1</fullName>
    </submittedName>
</protein>
<keyword evidence="6" id="KW-0297">G-protein coupled receptor</keyword>
<dbReference type="AlphaFoldDB" id="A0A9J7LS70"/>
<dbReference type="PRINTS" id="PR00249">
    <property type="entry name" value="GPCRSECRETIN"/>
</dbReference>
<feature type="transmembrane region" description="Helical" evidence="12">
    <location>
        <begin position="141"/>
        <end position="160"/>
    </location>
</feature>
<dbReference type="PANTHER" id="PTHR45620">
    <property type="entry name" value="PDF RECEPTOR-LIKE PROTEIN-RELATED"/>
    <property type="match status" value="1"/>
</dbReference>
<dbReference type="InterPro" id="IPR000832">
    <property type="entry name" value="GPCR_2_secretin-like"/>
</dbReference>
<evidence type="ECO:0000313" key="16">
    <source>
        <dbReference type="Proteomes" id="UP000001554"/>
    </source>
</evidence>
<evidence type="ECO:0000256" key="2">
    <source>
        <dbReference type="ARBA" id="ARBA00005314"/>
    </source>
</evidence>
<keyword evidence="8" id="KW-0675">Receptor</keyword>
<dbReference type="GO" id="GO:0008528">
    <property type="term" value="F:G protein-coupled peptide receptor activity"/>
    <property type="evidence" value="ECO:0000318"/>
    <property type="project" value="GO_Central"/>
</dbReference>
<evidence type="ECO:0000256" key="4">
    <source>
        <dbReference type="ARBA" id="ARBA00022692"/>
    </source>
</evidence>
<evidence type="ECO:0000256" key="7">
    <source>
        <dbReference type="ARBA" id="ARBA00023136"/>
    </source>
</evidence>
<name>A0A9J7LS70_BRAFL</name>
<evidence type="ECO:0000256" key="3">
    <source>
        <dbReference type="ARBA" id="ARBA00022475"/>
    </source>
</evidence>
<dbReference type="RefSeq" id="XP_035688167.1">
    <property type="nucleotide sequence ID" value="XM_035832274.1"/>
</dbReference>
<feature type="transmembrane region" description="Helical" evidence="12">
    <location>
        <begin position="358"/>
        <end position="376"/>
    </location>
</feature>
<feature type="signal peptide" evidence="13">
    <location>
        <begin position="1"/>
        <end position="27"/>
    </location>
</feature>
<comment type="similarity">
    <text evidence="2">Belongs to the G-protein coupled receptor 2 family.</text>
</comment>
<dbReference type="PROSITE" id="PS50261">
    <property type="entry name" value="G_PROTEIN_RECEP_F2_4"/>
    <property type="match status" value="1"/>
</dbReference>
<keyword evidence="5 12" id="KW-1133">Transmembrane helix</keyword>
<comment type="subcellular location">
    <subcellularLocation>
        <location evidence="1">Cell membrane</location>
        <topology evidence="1">Multi-pass membrane protein</topology>
    </subcellularLocation>
</comment>
<evidence type="ECO:0000259" key="14">
    <source>
        <dbReference type="PROSITE" id="PS50227"/>
    </source>
</evidence>
<dbReference type="Proteomes" id="UP000001554">
    <property type="component" value="Chromosome 10"/>
</dbReference>
<feature type="compositionally biased region" description="Low complexity" evidence="11">
    <location>
        <begin position="503"/>
        <end position="515"/>
    </location>
</feature>
<feature type="region of interest" description="Disordered" evidence="11">
    <location>
        <begin position="498"/>
        <end position="517"/>
    </location>
</feature>
<dbReference type="PANTHER" id="PTHR45620:SF1">
    <property type="entry name" value="G-PROTEIN COUPLED RECEPTORS FAMILY 2 PROFILE 2 DOMAIN-CONTAINING PROTEIN"/>
    <property type="match status" value="1"/>
</dbReference>
<feature type="domain" description="G-protein coupled receptors family 2 profile 2" evidence="15">
    <location>
        <begin position="135"/>
        <end position="414"/>
    </location>
</feature>
<keyword evidence="13" id="KW-0732">Signal</keyword>
<dbReference type="OrthoDB" id="6160250at2759"/>
<dbReference type="InterPro" id="IPR001879">
    <property type="entry name" value="GPCR_2_extracellular_dom"/>
</dbReference>
<dbReference type="GO" id="GO:0005886">
    <property type="term" value="C:plasma membrane"/>
    <property type="evidence" value="ECO:0000318"/>
    <property type="project" value="GO_Central"/>
</dbReference>
<evidence type="ECO:0000313" key="21">
    <source>
        <dbReference type="RefSeq" id="XP_035688171.1"/>
    </source>
</evidence>
<feature type="chain" id="PRO_5044698967" evidence="13">
    <location>
        <begin position="28"/>
        <end position="582"/>
    </location>
</feature>
<evidence type="ECO:0000313" key="20">
    <source>
        <dbReference type="RefSeq" id="XP_035688170.1"/>
    </source>
</evidence>
<dbReference type="InterPro" id="IPR036445">
    <property type="entry name" value="GPCR_2_extracell_dom_sf"/>
</dbReference>
<dbReference type="Pfam" id="PF00002">
    <property type="entry name" value="7tm_2"/>
    <property type="match status" value="1"/>
</dbReference>
<feature type="domain" description="G-protein coupled receptors family 2 profile 1" evidence="14">
    <location>
        <begin position="42"/>
        <end position="125"/>
    </location>
</feature>
<dbReference type="Gene3D" id="1.20.1070.10">
    <property type="entry name" value="Rhodopsin 7-helix transmembrane proteins"/>
    <property type="match status" value="1"/>
</dbReference>
<dbReference type="GO" id="GO:0007166">
    <property type="term" value="P:cell surface receptor signaling pathway"/>
    <property type="evidence" value="ECO:0007669"/>
    <property type="project" value="InterPro"/>
</dbReference>
<dbReference type="RefSeq" id="XP_035688169.1">
    <property type="nucleotide sequence ID" value="XM_035832276.1"/>
</dbReference>
<keyword evidence="10" id="KW-0807">Transducer</keyword>
<evidence type="ECO:0000256" key="5">
    <source>
        <dbReference type="ARBA" id="ARBA00022989"/>
    </source>
</evidence>
<feature type="transmembrane region" description="Helical" evidence="12">
    <location>
        <begin position="396"/>
        <end position="413"/>
    </location>
</feature>
<dbReference type="GeneID" id="118423948"/>
<feature type="transmembrane region" description="Helical" evidence="12">
    <location>
        <begin position="169"/>
        <end position="187"/>
    </location>
</feature>
<dbReference type="PROSITE" id="PS50227">
    <property type="entry name" value="G_PROTEIN_RECEP_F2_3"/>
    <property type="match status" value="1"/>
</dbReference>
<dbReference type="RefSeq" id="XP_035688170.1">
    <property type="nucleotide sequence ID" value="XM_035832277.1"/>
</dbReference>
<evidence type="ECO:0000256" key="6">
    <source>
        <dbReference type="ARBA" id="ARBA00023040"/>
    </source>
</evidence>
<dbReference type="InterPro" id="IPR017983">
    <property type="entry name" value="GPCR_2_secretin-like_CS"/>
</dbReference>
<feature type="transmembrane region" description="Helical" evidence="12">
    <location>
        <begin position="285"/>
        <end position="306"/>
    </location>
</feature>
<dbReference type="CDD" id="cd15265">
    <property type="entry name" value="7tmB1_PTHR"/>
    <property type="match status" value="1"/>
</dbReference>
<gene>
    <name evidence="17 18 19 20 21" type="primary">LOC118423948</name>
</gene>
<dbReference type="PROSITE" id="PS00649">
    <property type="entry name" value="G_PROTEIN_RECEP_F2_1"/>
    <property type="match status" value="1"/>
</dbReference>
<accession>A0A9J7LS70</accession>
<reference evidence="16" key="1">
    <citation type="journal article" date="2020" name="Nat. Ecol. Evol.">
        <title>Deeply conserved synteny resolves early events in vertebrate evolution.</title>
        <authorList>
            <person name="Simakov O."/>
            <person name="Marletaz F."/>
            <person name="Yue J.X."/>
            <person name="O'Connell B."/>
            <person name="Jenkins J."/>
            <person name="Brandt A."/>
            <person name="Calef R."/>
            <person name="Tung C.H."/>
            <person name="Huang T.K."/>
            <person name="Schmutz J."/>
            <person name="Satoh N."/>
            <person name="Yu J.K."/>
            <person name="Putnam N.H."/>
            <person name="Green R.E."/>
            <person name="Rokhsar D.S."/>
        </authorList>
    </citation>
    <scope>NUCLEOTIDE SEQUENCE [LARGE SCALE GENOMIC DNA]</scope>
    <source>
        <strain evidence="16">S238N-H82</strain>
    </source>
</reference>
<evidence type="ECO:0000256" key="8">
    <source>
        <dbReference type="ARBA" id="ARBA00023170"/>
    </source>
</evidence>
<proteinExistence type="inferred from homology"/>
<dbReference type="SUPFAM" id="SSF111418">
    <property type="entry name" value="Hormone receptor domain"/>
    <property type="match status" value="1"/>
</dbReference>
<dbReference type="RefSeq" id="XP_035688166.1">
    <property type="nucleotide sequence ID" value="XM_035832273.1"/>
</dbReference>
<dbReference type="Pfam" id="PF02793">
    <property type="entry name" value="HRM"/>
    <property type="match status" value="1"/>
</dbReference>
<reference evidence="17 18" key="2">
    <citation type="submission" date="2025-04" db="UniProtKB">
        <authorList>
            <consortium name="RefSeq"/>
        </authorList>
    </citation>
    <scope>IDENTIFICATION</scope>
    <source>
        <strain evidence="17 18">S238N-H82</strain>
        <tissue evidence="17 18">Testes</tissue>
    </source>
</reference>
<dbReference type="InterPro" id="IPR050332">
    <property type="entry name" value="GPCR_2"/>
</dbReference>
<dbReference type="GO" id="GO:0007188">
    <property type="term" value="P:adenylate cyclase-modulating G protein-coupled receptor signaling pathway"/>
    <property type="evidence" value="ECO:0000318"/>
    <property type="project" value="GO_Central"/>
</dbReference>
<dbReference type="InterPro" id="IPR017981">
    <property type="entry name" value="GPCR_2-like_7TM"/>
</dbReference>
<feature type="compositionally biased region" description="Polar residues" evidence="11">
    <location>
        <begin position="445"/>
        <end position="456"/>
    </location>
</feature>
<keyword evidence="3" id="KW-1003">Cell membrane</keyword>
<keyword evidence="7 12" id="KW-0472">Membrane</keyword>
<dbReference type="OMA" id="THVEIAW"/>
<evidence type="ECO:0000256" key="12">
    <source>
        <dbReference type="SAM" id="Phobius"/>
    </source>
</evidence>
<feature type="region of interest" description="Disordered" evidence="11">
    <location>
        <begin position="445"/>
        <end position="487"/>
    </location>
</feature>
<evidence type="ECO:0000256" key="11">
    <source>
        <dbReference type="SAM" id="MobiDB-lite"/>
    </source>
</evidence>
<evidence type="ECO:0000313" key="19">
    <source>
        <dbReference type="RefSeq" id="XP_035688169.1"/>
    </source>
</evidence>
<evidence type="ECO:0000259" key="15">
    <source>
        <dbReference type="PROSITE" id="PS50261"/>
    </source>
</evidence>
<evidence type="ECO:0000313" key="18">
    <source>
        <dbReference type="RefSeq" id="XP_035688167.1"/>
    </source>
</evidence>
<dbReference type="SUPFAM" id="SSF81321">
    <property type="entry name" value="Family A G protein-coupled receptor-like"/>
    <property type="match status" value="1"/>
</dbReference>
<keyword evidence="4 12" id="KW-0812">Transmembrane</keyword>
<dbReference type="SMART" id="SM00008">
    <property type="entry name" value="HormR"/>
    <property type="match status" value="1"/>
</dbReference>
<evidence type="ECO:0000256" key="13">
    <source>
        <dbReference type="SAM" id="SignalP"/>
    </source>
</evidence>
<dbReference type="PROSITE" id="PS00650">
    <property type="entry name" value="G_PROTEIN_RECEP_F2_2"/>
    <property type="match status" value="1"/>
</dbReference>
<keyword evidence="9" id="KW-0325">Glycoprotein</keyword>
<keyword evidence="16" id="KW-1185">Reference proteome</keyword>
<evidence type="ECO:0000256" key="9">
    <source>
        <dbReference type="ARBA" id="ARBA00023180"/>
    </source>
</evidence>
<dbReference type="Gene3D" id="4.10.1240.10">
    <property type="entry name" value="GPCR, family 2, extracellular hormone receptor domain"/>
    <property type="match status" value="1"/>
</dbReference>
<dbReference type="GO" id="GO:0017046">
    <property type="term" value="F:peptide hormone binding"/>
    <property type="evidence" value="ECO:0000318"/>
    <property type="project" value="GO_Central"/>
</dbReference>
<evidence type="ECO:0000256" key="1">
    <source>
        <dbReference type="ARBA" id="ARBA00004651"/>
    </source>
</evidence>
<feature type="transmembrane region" description="Helical" evidence="12">
    <location>
        <begin position="246"/>
        <end position="265"/>
    </location>
</feature>